<dbReference type="GO" id="GO:0016020">
    <property type="term" value="C:membrane"/>
    <property type="evidence" value="ECO:0007669"/>
    <property type="project" value="UniProtKB-SubCell"/>
</dbReference>
<evidence type="ECO:0000259" key="8">
    <source>
        <dbReference type="PROSITE" id="PS50112"/>
    </source>
</evidence>
<comment type="catalytic activity">
    <reaction evidence="1">
        <text>ATP + protein L-histidine = ADP + protein N-phospho-L-histidine.</text>
        <dbReference type="EC" id="2.7.13.3"/>
    </reaction>
</comment>
<gene>
    <name evidence="9" type="ORF">GGQ59_002755</name>
</gene>
<protein>
    <recommendedName>
        <fullName evidence="2">histidine kinase</fullName>
        <ecNumber evidence="2">2.7.13.3</ecNumber>
    </recommendedName>
</protein>
<evidence type="ECO:0000256" key="2">
    <source>
        <dbReference type="ARBA" id="ARBA00012438"/>
    </source>
</evidence>
<evidence type="ECO:0000256" key="5">
    <source>
        <dbReference type="ARBA" id="ARBA00022777"/>
    </source>
</evidence>
<dbReference type="InterPro" id="IPR035965">
    <property type="entry name" value="PAS-like_dom_sf"/>
</dbReference>
<dbReference type="RefSeq" id="WP_183819593.1">
    <property type="nucleotide sequence ID" value="NZ_JACHOB010000007.1"/>
</dbReference>
<dbReference type="GO" id="GO:0000155">
    <property type="term" value="F:phosphorelay sensor kinase activity"/>
    <property type="evidence" value="ECO:0007669"/>
    <property type="project" value="InterPro"/>
</dbReference>
<dbReference type="InterPro" id="IPR013656">
    <property type="entry name" value="PAS_4"/>
</dbReference>
<dbReference type="PROSITE" id="PS50112">
    <property type="entry name" value="PAS"/>
    <property type="match status" value="1"/>
</dbReference>
<dbReference type="InterPro" id="IPR005467">
    <property type="entry name" value="His_kinase_dom"/>
</dbReference>
<dbReference type="PANTHER" id="PTHR42878:SF15">
    <property type="entry name" value="BACTERIOPHYTOCHROME"/>
    <property type="match status" value="1"/>
</dbReference>
<dbReference type="GO" id="GO:0000156">
    <property type="term" value="F:phosphorelay response regulator activity"/>
    <property type="evidence" value="ECO:0007669"/>
    <property type="project" value="TreeGrafter"/>
</dbReference>
<dbReference type="Proteomes" id="UP000563524">
    <property type="component" value="Unassembled WGS sequence"/>
</dbReference>
<feature type="domain" description="Histidine kinase" evidence="7">
    <location>
        <begin position="137"/>
        <end position="349"/>
    </location>
</feature>
<dbReference type="InterPro" id="IPR050351">
    <property type="entry name" value="BphY/WalK/GraS-like"/>
</dbReference>
<evidence type="ECO:0000313" key="9">
    <source>
        <dbReference type="EMBL" id="MBB4660205.1"/>
    </source>
</evidence>
<dbReference type="CDD" id="cd00130">
    <property type="entry name" value="PAS"/>
    <property type="match status" value="1"/>
</dbReference>
<dbReference type="GO" id="GO:0030295">
    <property type="term" value="F:protein kinase activator activity"/>
    <property type="evidence" value="ECO:0007669"/>
    <property type="project" value="TreeGrafter"/>
</dbReference>
<dbReference type="InterPro" id="IPR004358">
    <property type="entry name" value="Sig_transdc_His_kin-like_C"/>
</dbReference>
<dbReference type="InterPro" id="IPR036890">
    <property type="entry name" value="HATPase_C_sf"/>
</dbReference>
<evidence type="ECO:0000256" key="6">
    <source>
        <dbReference type="ARBA" id="ARBA00023136"/>
    </source>
</evidence>
<dbReference type="PRINTS" id="PR00344">
    <property type="entry name" value="BCTRLSENSOR"/>
</dbReference>
<dbReference type="InterPro" id="IPR003594">
    <property type="entry name" value="HATPase_dom"/>
</dbReference>
<dbReference type="SUPFAM" id="SSF55785">
    <property type="entry name" value="PYP-like sensor domain (PAS domain)"/>
    <property type="match status" value="1"/>
</dbReference>
<dbReference type="Pfam" id="PF00512">
    <property type="entry name" value="HisKA"/>
    <property type="match status" value="1"/>
</dbReference>
<accession>A0A840I7A4</accession>
<dbReference type="Gene3D" id="3.30.565.10">
    <property type="entry name" value="Histidine kinase-like ATPase, C-terminal domain"/>
    <property type="match status" value="1"/>
</dbReference>
<dbReference type="InterPro" id="IPR036097">
    <property type="entry name" value="HisK_dim/P_sf"/>
</dbReference>
<dbReference type="Gene3D" id="3.30.450.20">
    <property type="entry name" value="PAS domain"/>
    <property type="match status" value="1"/>
</dbReference>
<organism evidence="9 10">
    <name type="scientific">Parvularcula dongshanensis</name>
    <dbReference type="NCBI Taxonomy" id="1173995"/>
    <lineage>
        <taxon>Bacteria</taxon>
        <taxon>Pseudomonadati</taxon>
        <taxon>Pseudomonadota</taxon>
        <taxon>Alphaproteobacteria</taxon>
        <taxon>Parvularculales</taxon>
        <taxon>Parvularculaceae</taxon>
        <taxon>Parvularcula</taxon>
    </lineage>
</organism>
<dbReference type="EC" id="2.7.13.3" evidence="2"/>
<dbReference type="Pfam" id="PF08448">
    <property type="entry name" value="PAS_4"/>
    <property type="match status" value="1"/>
</dbReference>
<keyword evidence="3" id="KW-0597">Phosphoprotein</keyword>
<dbReference type="SMART" id="SM00091">
    <property type="entry name" value="PAS"/>
    <property type="match status" value="1"/>
</dbReference>
<keyword evidence="4" id="KW-0808">Transferase</keyword>
<dbReference type="SMART" id="SM00387">
    <property type="entry name" value="HATPase_c"/>
    <property type="match status" value="1"/>
</dbReference>
<evidence type="ECO:0000256" key="1">
    <source>
        <dbReference type="ARBA" id="ARBA00000085"/>
    </source>
</evidence>
<keyword evidence="10" id="KW-1185">Reference proteome</keyword>
<dbReference type="CDD" id="cd00075">
    <property type="entry name" value="HATPase"/>
    <property type="match status" value="1"/>
</dbReference>
<dbReference type="AlphaFoldDB" id="A0A840I7A4"/>
<sequence length="349" mass="38713">MLDEEHVATRTWRVTPDLMCIVDRERRFVAVNPSWTPTLGWSPEEIVGQPFSSFLHSDDVEPTHAAFARTLSGEPVRRFENRYRTKDGGHRWLSWVAVPEGEHIYASARDVTEDKVREQTITDQREEADLREQLLAVLGHDLRNPLGAVVAGIRLLAKEADGPRSHDVLRQMRASTVRMEELIGNMMDFARVRLGDGLGLDREPCADLDARVRHVIEEIEQAYPDARIELDMDLGGAPVCDGDRVMQVFSNLLGNAVTHGTRGSPIEVTLGDADGRLSLSVCNRGEPISDHARETLFQPFFKGEARTSPQGLGLGLYICAQVAEAHGGRLDVTSDEALTCFTLDVPARG</sequence>
<dbReference type="Gene3D" id="1.10.287.130">
    <property type="match status" value="1"/>
</dbReference>
<dbReference type="InterPro" id="IPR003661">
    <property type="entry name" value="HisK_dim/P_dom"/>
</dbReference>
<keyword evidence="5" id="KW-0418">Kinase</keyword>
<evidence type="ECO:0000256" key="4">
    <source>
        <dbReference type="ARBA" id="ARBA00022679"/>
    </source>
</evidence>
<comment type="caution">
    <text evidence="9">The sequence shown here is derived from an EMBL/GenBank/DDBJ whole genome shotgun (WGS) entry which is preliminary data.</text>
</comment>
<proteinExistence type="predicted"/>
<dbReference type="NCBIfam" id="TIGR00229">
    <property type="entry name" value="sensory_box"/>
    <property type="match status" value="1"/>
</dbReference>
<dbReference type="CDD" id="cd00082">
    <property type="entry name" value="HisKA"/>
    <property type="match status" value="1"/>
</dbReference>
<dbReference type="SMART" id="SM00388">
    <property type="entry name" value="HisKA"/>
    <property type="match status" value="1"/>
</dbReference>
<evidence type="ECO:0000256" key="3">
    <source>
        <dbReference type="ARBA" id="ARBA00022553"/>
    </source>
</evidence>
<dbReference type="InterPro" id="IPR000014">
    <property type="entry name" value="PAS"/>
</dbReference>
<dbReference type="EMBL" id="JACHOB010000007">
    <property type="protein sequence ID" value="MBB4660205.1"/>
    <property type="molecule type" value="Genomic_DNA"/>
</dbReference>
<name>A0A840I7A4_9PROT</name>
<evidence type="ECO:0000313" key="10">
    <source>
        <dbReference type="Proteomes" id="UP000563524"/>
    </source>
</evidence>
<dbReference type="SUPFAM" id="SSF55874">
    <property type="entry name" value="ATPase domain of HSP90 chaperone/DNA topoisomerase II/histidine kinase"/>
    <property type="match status" value="1"/>
</dbReference>
<dbReference type="Pfam" id="PF02518">
    <property type="entry name" value="HATPase_c"/>
    <property type="match status" value="1"/>
</dbReference>
<dbReference type="SUPFAM" id="SSF47384">
    <property type="entry name" value="Homodimeric domain of signal transducing histidine kinase"/>
    <property type="match status" value="1"/>
</dbReference>
<feature type="domain" description="PAS" evidence="8">
    <location>
        <begin position="21"/>
        <end position="74"/>
    </location>
</feature>
<dbReference type="GO" id="GO:0007234">
    <property type="term" value="P:osmosensory signaling via phosphorelay pathway"/>
    <property type="evidence" value="ECO:0007669"/>
    <property type="project" value="TreeGrafter"/>
</dbReference>
<evidence type="ECO:0000259" key="7">
    <source>
        <dbReference type="PROSITE" id="PS50109"/>
    </source>
</evidence>
<keyword evidence="6" id="KW-0472">Membrane</keyword>
<reference evidence="9 10" key="1">
    <citation type="submission" date="2020-08" db="EMBL/GenBank/DDBJ databases">
        <title>Genomic Encyclopedia of Type Strains, Phase IV (KMG-IV): sequencing the most valuable type-strain genomes for metagenomic binning, comparative biology and taxonomic classification.</title>
        <authorList>
            <person name="Goeker M."/>
        </authorList>
    </citation>
    <scope>NUCLEOTIDE SEQUENCE [LARGE SCALE GENOMIC DNA]</scope>
    <source>
        <strain evidence="9 10">DSM 102850</strain>
    </source>
</reference>
<dbReference type="PROSITE" id="PS50109">
    <property type="entry name" value="HIS_KIN"/>
    <property type="match status" value="1"/>
</dbReference>
<dbReference type="PANTHER" id="PTHR42878">
    <property type="entry name" value="TWO-COMPONENT HISTIDINE KINASE"/>
    <property type="match status" value="1"/>
</dbReference>